<keyword evidence="7" id="KW-0138">CF(0)</keyword>
<feature type="domain" description="ATP synthase YMF19-like N-terminal" evidence="22">
    <location>
        <begin position="2"/>
        <end position="82"/>
    </location>
</feature>
<evidence type="ECO:0000256" key="19">
    <source>
        <dbReference type="ARBA" id="ARBA00048383"/>
    </source>
</evidence>
<evidence type="ECO:0000313" key="25">
    <source>
        <dbReference type="EMBL" id="KAF5753180.1"/>
    </source>
</evidence>
<dbReference type="GO" id="GO:1902600">
    <property type="term" value="P:proton transmembrane transport"/>
    <property type="evidence" value="ECO:0007669"/>
    <property type="project" value="UniProtKB-KW"/>
</dbReference>
<keyword evidence="9" id="KW-0547">Nucleotide-binding</keyword>
<comment type="subunit">
    <text evidence="4">F-type ATPases have 2 components, CF(1) - the catalytic core - and CF(0) - the membrane proton channel. CF(1) has five subunits: alpha(3), beta(3), gamma(1), delta(1), epsilon(1). CF(0) has three main subunits: a, b and c.</text>
</comment>
<keyword evidence="10" id="KW-0375">Hydrogen ion transport</keyword>
<dbReference type="GO" id="GO:0031966">
    <property type="term" value="C:mitochondrial membrane"/>
    <property type="evidence" value="ECO:0007669"/>
    <property type="project" value="UniProtKB-SubCell"/>
</dbReference>
<evidence type="ECO:0000256" key="13">
    <source>
        <dbReference type="ARBA" id="ARBA00022989"/>
    </source>
</evidence>
<keyword evidence="11" id="KW-0067">ATP-binding</keyword>
<evidence type="ECO:0000256" key="8">
    <source>
        <dbReference type="ARBA" id="ARBA00022692"/>
    </source>
</evidence>
<evidence type="ECO:0000256" key="11">
    <source>
        <dbReference type="ARBA" id="ARBA00022840"/>
    </source>
</evidence>
<evidence type="ECO:0000259" key="22">
    <source>
        <dbReference type="Pfam" id="PF02326"/>
    </source>
</evidence>
<reference evidence="26" key="2">
    <citation type="submission" date="2017-02" db="EMBL/GenBank/DDBJ databases">
        <title>Sunflower complete genome.</title>
        <authorList>
            <person name="Langlade N."/>
            <person name="Munos S."/>
        </authorList>
    </citation>
    <scope>NUCLEOTIDE SEQUENCE [LARGE SCALE GENOMIC DNA]</scope>
    <source>
        <tissue evidence="26">Leaves</tissue>
    </source>
</reference>
<reference evidence="25 27" key="1">
    <citation type="journal article" date="2017" name="Nature">
        <title>The sunflower genome provides insights into oil metabolism, flowering and Asterid evolution.</title>
        <authorList>
            <person name="Badouin H."/>
            <person name="Gouzy J."/>
            <person name="Grassa C.J."/>
            <person name="Murat F."/>
            <person name="Staton S.E."/>
            <person name="Cottret L."/>
            <person name="Lelandais-Briere C."/>
            <person name="Owens G.L."/>
            <person name="Carrere S."/>
            <person name="Mayjonade B."/>
            <person name="Legrand L."/>
            <person name="Gill N."/>
            <person name="Kane N.C."/>
            <person name="Bowers J.E."/>
            <person name="Hubner S."/>
            <person name="Bellec A."/>
            <person name="Berard A."/>
            <person name="Berges H."/>
            <person name="Blanchet N."/>
            <person name="Boniface M.C."/>
            <person name="Brunel D."/>
            <person name="Catrice O."/>
            <person name="Chaidir N."/>
            <person name="Claudel C."/>
            <person name="Donnadieu C."/>
            <person name="Faraut T."/>
            <person name="Fievet G."/>
            <person name="Helmstetter N."/>
            <person name="King M."/>
            <person name="Knapp S.J."/>
            <person name="Lai Z."/>
            <person name="Le Paslier M.C."/>
            <person name="Lippi Y."/>
            <person name="Lorenzon L."/>
            <person name="Mandel J.R."/>
            <person name="Marage G."/>
            <person name="Marchand G."/>
            <person name="Marquand E."/>
            <person name="Bret-Mestries E."/>
            <person name="Morien E."/>
            <person name="Nambeesan S."/>
            <person name="Nguyen T."/>
            <person name="Pegot-Espagnet P."/>
            <person name="Pouilly N."/>
            <person name="Raftis F."/>
            <person name="Sallet E."/>
            <person name="Schiex T."/>
            <person name="Thomas J."/>
            <person name="Vandecasteele C."/>
            <person name="Vares D."/>
            <person name="Vear F."/>
            <person name="Vautrin S."/>
            <person name="Crespi M."/>
            <person name="Mangin B."/>
            <person name="Burke J.M."/>
            <person name="Salse J."/>
            <person name="Munos S."/>
            <person name="Vincourt P."/>
            <person name="Rieseberg L.H."/>
            <person name="Langlade N.B."/>
        </authorList>
    </citation>
    <scope>NUCLEOTIDE SEQUENCE [LARGE SCALE GENOMIC DNA]</scope>
    <source>
        <strain evidence="27">cv. SF193</strain>
        <tissue evidence="25">Leaves</tissue>
    </source>
</reference>
<keyword evidence="14" id="KW-0406">Ion transport</keyword>
<evidence type="ECO:0000256" key="5">
    <source>
        <dbReference type="ARBA" id="ARBA00012473"/>
    </source>
</evidence>
<feature type="domain" description="ATP synthase YMF19 uncharacterised C-terminal" evidence="23">
    <location>
        <begin position="93"/>
        <end position="142"/>
    </location>
</feature>
<evidence type="ECO:0000256" key="17">
    <source>
        <dbReference type="ARBA" id="ARBA00023310"/>
    </source>
</evidence>
<protein>
    <recommendedName>
        <fullName evidence="5">H(+)-transporting two-sector ATPase</fullName>
        <ecNumber evidence="5">7.1.2.2</ecNumber>
    </recommendedName>
    <alternativeName>
        <fullName evidence="18">Mitochondrial protein YMF19</fullName>
    </alternativeName>
</protein>
<keyword evidence="13 21" id="KW-1133">Transmembrane helix</keyword>
<comment type="function">
    <text evidence="1">This is one of the chains of the nonenzymatic component (CF(0) subunit) of the mitochondrial ATPase complex.</text>
</comment>
<evidence type="ECO:0000256" key="18">
    <source>
        <dbReference type="ARBA" id="ARBA00030649"/>
    </source>
</evidence>
<keyword evidence="17" id="KW-0066">ATP synthesis</keyword>
<reference evidence="24" key="3">
    <citation type="journal article" date="2018" name="Int. J. Mol. Sci.">
        <title>Recombination Events Involving the atp9 Gene Are Associated with Male Sterility of CMS PET2 in Sunflower.</title>
        <authorList>
            <person name="Reddemann A."/>
            <person name="Horn R."/>
        </authorList>
    </citation>
    <scope>NUCLEOTIDE SEQUENCE</scope>
    <source>
        <strain evidence="24">HA89</strain>
    </source>
</reference>
<evidence type="ECO:0000256" key="10">
    <source>
        <dbReference type="ARBA" id="ARBA00022781"/>
    </source>
</evidence>
<comment type="catalytic activity">
    <reaction evidence="19">
        <text>ATP + H2O + 4 H(+)(in) = ADP + phosphate + 5 H(+)(out)</text>
        <dbReference type="Rhea" id="RHEA:57720"/>
        <dbReference type="ChEBI" id="CHEBI:15377"/>
        <dbReference type="ChEBI" id="CHEBI:15378"/>
        <dbReference type="ChEBI" id="CHEBI:30616"/>
        <dbReference type="ChEBI" id="CHEBI:43474"/>
        <dbReference type="ChEBI" id="CHEBI:456216"/>
        <dbReference type="EC" id="7.1.2.2"/>
    </reaction>
</comment>
<geneLocation type="mitochondrion" evidence="26"/>
<accession>A0A1Y3BYV5</accession>
<keyword evidence="16 21" id="KW-0472">Membrane</keyword>
<evidence type="ECO:0000256" key="21">
    <source>
        <dbReference type="SAM" id="Phobius"/>
    </source>
</evidence>
<evidence type="ECO:0000256" key="9">
    <source>
        <dbReference type="ARBA" id="ARBA00022741"/>
    </source>
</evidence>
<dbReference type="EMBL" id="MNCJ02000334">
    <property type="protein sequence ID" value="KAF5753180.1"/>
    <property type="molecule type" value="Genomic_DNA"/>
</dbReference>
<dbReference type="GO" id="GO:0005739">
    <property type="term" value="C:mitochondrion"/>
    <property type="evidence" value="ECO:0000318"/>
    <property type="project" value="GO_Central"/>
</dbReference>
<dbReference type="Pfam" id="PF02326">
    <property type="entry name" value="YMF19"/>
    <property type="match status" value="1"/>
</dbReference>
<feature type="transmembrane region" description="Helical" evidence="21">
    <location>
        <begin position="12"/>
        <end position="35"/>
    </location>
</feature>
<dbReference type="EMBL" id="CM007908">
    <property type="protein sequence ID" value="OTF84726.1"/>
    <property type="molecule type" value="Genomic_DNA"/>
</dbReference>
<sequence length="280" mass="31819">MPQLDKFTYFTQFFWSCLFLFTFYIAICNDGDGLLGISRILKLRNQLLSHRTNNIRSKDPNSLEDILRKGFSTGLSYMYSSLFEVSQWCKAVDLLGKRRKITLISCFGEISGSRGHGMSHFLVKISAIFLLIALVSYTGSESYVFMDELAEAVSQFLPVPGEGLLGHPGSPTPPPGNSGVEFLPGSLPQNVETGHQERRSLLTLLKKHLQRYCADQKVAQKFPDLQFQEIDIFAERLAIEELEINGKPVVEVAELTRYLKPFQRSKSFFNSFFNRFFDQS</sequence>
<comment type="subcellular location">
    <subcellularLocation>
        <location evidence="2">Mitochondrion membrane</location>
        <topology evidence="2">Single-pass membrane protein</topology>
    </subcellularLocation>
</comment>
<dbReference type="InterPro" id="IPR003319">
    <property type="entry name" value="YMF19-like_N"/>
</dbReference>
<dbReference type="AlphaFoldDB" id="A0A1Y3BYV5"/>
<evidence type="ECO:0000256" key="16">
    <source>
        <dbReference type="ARBA" id="ARBA00023136"/>
    </source>
</evidence>
<evidence type="ECO:0000313" key="27">
    <source>
        <dbReference type="Proteomes" id="UP000215914"/>
    </source>
</evidence>
<dbReference type="PANTHER" id="PTHR36816">
    <property type="entry name" value="ATP SYNTHASE PROTEIN YMF19"/>
    <property type="match status" value="1"/>
</dbReference>
<evidence type="ECO:0000256" key="14">
    <source>
        <dbReference type="ARBA" id="ARBA00023065"/>
    </source>
</evidence>
<dbReference type="Proteomes" id="UP000215914">
    <property type="component" value="Mitochondrion MT"/>
</dbReference>
<proteinExistence type="inferred from homology"/>
<dbReference type="PANTHER" id="PTHR36816:SF1">
    <property type="entry name" value="ATP SYNTHASE PROTEIN YMF19"/>
    <property type="match status" value="1"/>
</dbReference>
<feature type="region of interest" description="Disordered" evidence="20">
    <location>
        <begin position="164"/>
        <end position="185"/>
    </location>
</feature>
<organism evidence="26 27">
    <name type="scientific">Helianthus annuus</name>
    <name type="common">Common sunflower</name>
    <dbReference type="NCBI Taxonomy" id="4232"/>
    <lineage>
        <taxon>Eukaryota</taxon>
        <taxon>Viridiplantae</taxon>
        <taxon>Streptophyta</taxon>
        <taxon>Embryophyta</taxon>
        <taxon>Tracheophyta</taxon>
        <taxon>Spermatophyta</taxon>
        <taxon>Magnoliopsida</taxon>
        <taxon>eudicotyledons</taxon>
        <taxon>Gunneridae</taxon>
        <taxon>Pentapetalae</taxon>
        <taxon>asterids</taxon>
        <taxon>campanulids</taxon>
        <taxon>Asterales</taxon>
        <taxon>Asteraceae</taxon>
        <taxon>Asteroideae</taxon>
        <taxon>Heliantheae alliance</taxon>
        <taxon>Heliantheae</taxon>
        <taxon>Helianthus</taxon>
    </lineage>
</organism>
<evidence type="ECO:0000256" key="2">
    <source>
        <dbReference type="ARBA" id="ARBA00004304"/>
    </source>
</evidence>
<keyword evidence="15 26" id="KW-0496">Mitochondrion</keyword>
<keyword evidence="8 21" id="KW-0812">Transmembrane</keyword>
<keyword evidence="12" id="KW-1278">Translocase</keyword>
<dbReference type="InterPro" id="IPR009455">
    <property type="entry name" value="YMF19"/>
</dbReference>
<evidence type="ECO:0000256" key="1">
    <source>
        <dbReference type="ARBA" id="ARBA00003096"/>
    </source>
</evidence>
<evidence type="ECO:0000256" key="12">
    <source>
        <dbReference type="ARBA" id="ARBA00022967"/>
    </source>
</evidence>
<evidence type="ECO:0000313" key="24">
    <source>
        <dbReference type="EMBL" id="AVP27578.1"/>
    </source>
</evidence>
<keyword evidence="6" id="KW-0813">Transport</keyword>
<dbReference type="EC" id="7.1.2.2" evidence="5"/>
<evidence type="ECO:0000256" key="20">
    <source>
        <dbReference type="SAM" id="MobiDB-lite"/>
    </source>
</evidence>
<gene>
    <name evidence="24" type="primary">orf843</name>
    <name evidence="26" type="ORF">HannXRQ_MTg0579521</name>
    <name evidence="25" type="ORF">HanXRQr2_MTg0835391</name>
</gene>
<dbReference type="EMBL" id="MF828625">
    <property type="protein sequence ID" value="AVP27578.1"/>
    <property type="molecule type" value="Genomic_DNA"/>
</dbReference>
<keyword evidence="27" id="KW-1185">Reference proteome</keyword>
<dbReference type="STRING" id="4232.A0A1Y3BYV5"/>
<dbReference type="GO" id="GO:0045259">
    <property type="term" value="C:proton-transporting ATP synthase complex"/>
    <property type="evidence" value="ECO:0007669"/>
    <property type="project" value="UniProtKB-KW"/>
</dbReference>
<name>A0A1Y3BYV5_HELAN</name>
<evidence type="ECO:0000256" key="6">
    <source>
        <dbReference type="ARBA" id="ARBA00022448"/>
    </source>
</evidence>
<evidence type="ECO:0000313" key="26">
    <source>
        <dbReference type="EMBL" id="OTF84726.1"/>
    </source>
</evidence>
<evidence type="ECO:0000256" key="3">
    <source>
        <dbReference type="ARBA" id="ARBA00010946"/>
    </source>
</evidence>
<dbReference type="Pfam" id="PF06449">
    <property type="entry name" value="YMF19_C"/>
    <property type="match status" value="1"/>
</dbReference>
<dbReference type="GO" id="GO:0005524">
    <property type="term" value="F:ATP binding"/>
    <property type="evidence" value="ECO:0007669"/>
    <property type="project" value="UniProtKB-KW"/>
</dbReference>
<evidence type="ECO:0000259" key="23">
    <source>
        <dbReference type="Pfam" id="PF06449"/>
    </source>
</evidence>
<reference evidence="25" key="4">
    <citation type="submission" date="2020-06" db="EMBL/GenBank/DDBJ databases">
        <title>Helianthus annuus Genome sequencing and assembly Release 2.</title>
        <authorList>
            <person name="Gouzy J."/>
            <person name="Langlade N."/>
            <person name="Munos S."/>
        </authorList>
    </citation>
    <scope>NUCLEOTIDE SEQUENCE</scope>
    <source>
        <tissue evidence="25">Leaves</tissue>
    </source>
</reference>
<evidence type="ECO:0000256" key="7">
    <source>
        <dbReference type="ARBA" id="ARBA00022547"/>
    </source>
</evidence>
<dbReference type="InterPro" id="IPR044975">
    <property type="entry name" value="YMF19-like"/>
</dbReference>
<evidence type="ECO:0000256" key="15">
    <source>
        <dbReference type="ARBA" id="ARBA00023128"/>
    </source>
</evidence>
<evidence type="ECO:0000256" key="4">
    <source>
        <dbReference type="ARBA" id="ARBA00011648"/>
    </source>
</evidence>
<dbReference type="GO" id="GO:0006754">
    <property type="term" value="P:ATP biosynthetic process"/>
    <property type="evidence" value="ECO:0007669"/>
    <property type="project" value="UniProtKB-KW"/>
</dbReference>
<comment type="similarity">
    <text evidence="3">Belongs to the ATPase protein YMF19 family.</text>
</comment>